<dbReference type="Proteomes" id="UP000728185">
    <property type="component" value="Unassembled WGS sequence"/>
</dbReference>
<keyword evidence="3" id="KW-0862">Zinc</keyword>
<evidence type="ECO:0000313" key="7">
    <source>
        <dbReference type="EMBL" id="KAA0193192.1"/>
    </source>
</evidence>
<evidence type="ECO:0000256" key="1">
    <source>
        <dbReference type="ARBA" id="ARBA00022723"/>
    </source>
</evidence>
<feature type="compositionally biased region" description="Basic and acidic residues" evidence="5">
    <location>
        <begin position="724"/>
        <end position="736"/>
    </location>
</feature>
<feature type="compositionally biased region" description="Basic and acidic residues" evidence="5">
    <location>
        <begin position="705"/>
        <end position="717"/>
    </location>
</feature>
<evidence type="ECO:0000256" key="5">
    <source>
        <dbReference type="SAM" id="MobiDB-lite"/>
    </source>
</evidence>
<feature type="region of interest" description="Disordered" evidence="5">
    <location>
        <begin position="603"/>
        <end position="665"/>
    </location>
</feature>
<evidence type="ECO:0000259" key="6">
    <source>
        <dbReference type="PROSITE" id="PS51044"/>
    </source>
</evidence>
<sequence length="764" mass="83844">MSGPNFPPGSVGPGFSLNFFRPEVRSTNSSSMPAHGQSRNIPPNRSPFLAYQTSQSGAQSTAISGQPQKHPGSSAESGDPGTSTTTKMNASGTDAANITAQGGDPNSFHSLEMLFHPANIMTIQPSLGPGKGTPPPIHKLGSMSFLRWASSGTRSFRRSRLSAWPRCHADLDALHGMSWIIAPTGLLGIYSDSPFLRPVLLLRRVQFATPGNPVSNYPDPDNMIRTLRELADAKVTKYPPFAPHFPTSASSVGFTTDYMTHSLIWSSCRRSPGPEWRVVLRFGWATTDFYIPPMHPDKHRQYRALIQEALPRCLNVRVGGRLVNLPDPIFHGGQAQRLGKRLRLSIDITDRLPIRPSNTIRNRIVDIEVSWLHAPLEDQSLSLLDLVAGGQVTPLLCHLIGLPLIQVTLDRLYSIPELQTALKPDPKDGNILERCSLECMNNKDLLPLLVNSDGWPSDGQRGVWGTYDNCTPADQLLTIDSIKSALKMKFESSVDDDLCITDGTNDGLDYIPICLLCPLTRTRIELPVRSIRCEHLQCFDFTAYLTINRRRPRWTCPICSVPSPFRDLRLDELSAAILADPKTEGATFVHVDPSGQWRLAPEEAVDNQGATTQASAPEVPHSPMNGPTLIPLPSLAAVPAKTSPNRSPSRLVNGNAEETPNPPNLFSPIKAAPIENVSPLVPSNDNQIDIEVIVLSDDDDEDENTKDKTENQTHKPSDAFSVRVDTEASDLPRKEASVGLSQTIRPSSDTNQRRNPEGLSRYFV</sequence>
<keyword evidence="2 4" id="KW-0863">Zinc-finger</keyword>
<dbReference type="GO" id="GO:0008270">
    <property type="term" value="F:zinc ion binding"/>
    <property type="evidence" value="ECO:0007669"/>
    <property type="project" value="UniProtKB-KW"/>
</dbReference>
<dbReference type="GO" id="GO:0000785">
    <property type="term" value="C:chromatin"/>
    <property type="evidence" value="ECO:0007669"/>
    <property type="project" value="TreeGrafter"/>
</dbReference>
<dbReference type="PROSITE" id="PS51044">
    <property type="entry name" value="ZF_SP_RING"/>
    <property type="match status" value="1"/>
</dbReference>
<keyword evidence="1" id="KW-0479">Metal-binding</keyword>
<dbReference type="GO" id="GO:0061665">
    <property type="term" value="F:SUMO ligase activity"/>
    <property type="evidence" value="ECO:0007669"/>
    <property type="project" value="TreeGrafter"/>
</dbReference>
<dbReference type="AlphaFoldDB" id="A0A8E0RVW4"/>
<feature type="region of interest" description="Disordered" evidence="5">
    <location>
        <begin position="696"/>
        <end position="764"/>
    </location>
</feature>
<feature type="compositionally biased region" description="Polar residues" evidence="5">
    <location>
        <begin position="739"/>
        <end position="750"/>
    </location>
</feature>
<keyword evidence="7" id="KW-0436">Ligase</keyword>
<reference evidence="7" key="1">
    <citation type="submission" date="2019-05" db="EMBL/GenBank/DDBJ databases">
        <title>Annotation for the trematode Fasciolopsis buski.</title>
        <authorList>
            <person name="Choi Y.-J."/>
        </authorList>
    </citation>
    <scope>NUCLEOTIDE SEQUENCE</scope>
    <source>
        <strain evidence="7">HT</strain>
        <tissue evidence="7">Whole worm</tissue>
    </source>
</reference>
<evidence type="ECO:0000256" key="4">
    <source>
        <dbReference type="PROSITE-ProRule" id="PRU00452"/>
    </source>
</evidence>
<dbReference type="GO" id="GO:0016874">
    <property type="term" value="F:ligase activity"/>
    <property type="evidence" value="ECO:0007669"/>
    <property type="project" value="UniProtKB-KW"/>
</dbReference>
<dbReference type="EMBL" id="LUCM01005201">
    <property type="protein sequence ID" value="KAA0193192.1"/>
    <property type="molecule type" value="Genomic_DNA"/>
</dbReference>
<feature type="compositionally biased region" description="Polar residues" evidence="5">
    <location>
        <begin position="51"/>
        <end position="67"/>
    </location>
</feature>
<dbReference type="PANTHER" id="PTHR10782">
    <property type="entry name" value="ZINC FINGER MIZ DOMAIN-CONTAINING PROTEIN"/>
    <property type="match status" value="1"/>
</dbReference>
<dbReference type="InterPro" id="IPR004181">
    <property type="entry name" value="Znf_MIZ"/>
</dbReference>
<proteinExistence type="predicted"/>
<dbReference type="Gene3D" id="3.30.40.10">
    <property type="entry name" value="Zinc/RING finger domain, C3HC4 (zinc finger)"/>
    <property type="match status" value="1"/>
</dbReference>
<keyword evidence="8" id="KW-1185">Reference proteome</keyword>
<dbReference type="CDD" id="cd16650">
    <property type="entry name" value="SP-RING_PIAS-like"/>
    <property type="match status" value="1"/>
</dbReference>
<feature type="compositionally biased region" description="Polar residues" evidence="5">
    <location>
        <begin position="74"/>
        <end position="90"/>
    </location>
</feature>
<feature type="compositionally biased region" description="Polar residues" evidence="5">
    <location>
        <begin position="642"/>
        <end position="658"/>
    </location>
</feature>
<name>A0A8E0RVW4_9TREM</name>
<evidence type="ECO:0000313" key="8">
    <source>
        <dbReference type="Proteomes" id="UP000728185"/>
    </source>
</evidence>
<feature type="domain" description="SP-RING-type" evidence="6">
    <location>
        <begin position="494"/>
        <end position="583"/>
    </location>
</feature>
<dbReference type="Pfam" id="PF02891">
    <property type="entry name" value="zf-MIZ"/>
    <property type="match status" value="1"/>
</dbReference>
<comment type="caution">
    <text evidence="7">The sequence shown here is derived from an EMBL/GenBank/DDBJ whole genome shotgun (WGS) entry which is preliminary data.</text>
</comment>
<organism evidence="7 8">
    <name type="scientific">Fasciolopsis buskii</name>
    <dbReference type="NCBI Taxonomy" id="27845"/>
    <lineage>
        <taxon>Eukaryota</taxon>
        <taxon>Metazoa</taxon>
        <taxon>Spiralia</taxon>
        <taxon>Lophotrochozoa</taxon>
        <taxon>Platyhelminthes</taxon>
        <taxon>Trematoda</taxon>
        <taxon>Digenea</taxon>
        <taxon>Plagiorchiida</taxon>
        <taxon>Echinostomata</taxon>
        <taxon>Echinostomatoidea</taxon>
        <taxon>Fasciolidae</taxon>
        <taxon>Fasciolopsis</taxon>
    </lineage>
</organism>
<dbReference type="PANTHER" id="PTHR10782:SF4">
    <property type="entry name" value="TONALLI, ISOFORM E"/>
    <property type="match status" value="1"/>
</dbReference>
<dbReference type="InterPro" id="IPR013083">
    <property type="entry name" value="Znf_RING/FYVE/PHD"/>
</dbReference>
<feature type="compositionally biased region" description="Polar residues" evidence="5">
    <location>
        <begin position="25"/>
        <end position="43"/>
    </location>
</feature>
<gene>
    <name evidence="7" type="ORF">FBUS_00318</name>
</gene>
<protein>
    <submittedName>
        <fullName evidence="7">E3 SUMO-protein ligase pli1</fullName>
    </submittedName>
</protein>
<accession>A0A8E0RVW4</accession>
<evidence type="ECO:0000256" key="3">
    <source>
        <dbReference type="ARBA" id="ARBA00022833"/>
    </source>
</evidence>
<feature type="region of interest" description="Disordered" evidence="5">
    <location>
        <begin position="1"/>
        <end position="90"/>
    </location>
</feature>
<evidence type="ECO:0000256" key="2">
    <source>
        <dbReference type="ARBA" id="ARBA00022771"/>
    </source>
</evidence>
<dbReference type="GO" id="GO:0016925">
    <property type="term" value="P:protein sumoylation"/>
    <property type="evidence" value="ECO:0007669"/>
    <property type="project" value="TreeGrafter"/>
</dbReference>
<dbReference type="OrthoDB" id="6287158at2759"/>